<evidence type="ECO:0000256" key="5">
    <source>
        <dbReference type="SAM" id="MobiDB-lite"/>
    </source>
</evidence>
<sequence length="319" mass="33737">MALFFNLRYLNLSRNDLRTQLPPELGLLRNLTVLDLRSSGLYGPVPGDLCESGSLAVLQLDGNSLAGPIPDNIGKCSSLYLLSMGHNSLTGPIPAGMGELKKLEILRLEDNNLTGEIPQQLGGLESLLAPLVLDPNEYTHGSNNNDSDLTANGDGSDGEAVPRKRRFLSVSAMVAICAALSIVLGVVSAAMGYAAPELACSSLRVNEKCDVYGFGVLVLELVTGRRAVEYGEDDVAVLTDQVRVALEQGGGGDDDAAAERLVDPALRGEFPEEEALPVLKLGVVCTSQIPSNRPSMAEVVQILQVIRAPSLPGCTAQLF</sequence>
<dbReference type="FunFam" id="3.80.10.10:FF:000041">
    <property type="entry name" value="LRR receptor-like serine/threonine-protein kinase ERECTA"/>
    <property type="match status" value="1"/>
</dbReference>
<evidence type="ECO:0000313" key="7">
    <source>
        <dbReference type="EnsemblPlants" id="EMT15187"/>
    </source>
</evidence>
<keyword evidence="6" id="KW-1133">Transmembrane helix</keyword>
<keyword evidence="2" id="KW-0732">Signal</keyword>
<dbReference type="SUPFAM" id="SSF56112">
    <property type="entry name" value="Protein kinase-like (PK-like)"/>
    <property type="match status" value="1"/>
</dbReference>
<dbReference type="PROSITE" id="PS51450">
    <property type="entry name" value="LRR"/>
    <property type="match status" value="1"/>
</dbReference>
<accession>R7W456</accession>
<feature type="region of interest" description="Disordered" evidence="5">
    <location>
        <begin position="139"/>
        <end position="158"/>
    </location>
</feature>
<organism evidence="7">
    <name type="scientific">Aegilops tauschii</name>
    <name type="common">Tausch's goatgrass</name>
    <name type="synonym">Aegilops squarrosa</name>
    <dbReference type="NCBI Taxonomy" id="37682"/>
    <lineage>
        <taxon>Eukaryota</taxon>
        <taxon>Viridiplantae</taxon>
        <taxon>Streptophyta</taxon>
        <taxon>Embryophyta</taxon>
        <taxon>Tracheophyta</taxon>
        <taxon>Spermatophyta</taxon>
        <taxon>Magnoliopsida</taxon>
        <taxon>Liliopsida</taxon>
        <taxon>Poales</taxon>
        <taxon>Poaceae</taxon>
        <taxon>BOP clade</taxon>
        <taxon>Pooideae</taxon>
        <taxon>Triticodae</taxon>
        <taxon>Triticeae</taxon>
        <taxon>Triticinae</taxon>
        <taxon>Aegilops</taxon>
    </lineage>
</organism>
<keyword evidence="4" id="KW-0325">Glycoprotein</keyword>
<evidence type="ECO:0000256" key="2">
    <source>
        <dbReference type="ARBA" id="ARBA00022729"/>
    </source>
</evidence>
<dbReference type="SUPFAM" id="SSF52058">
    <property type="entry name" value="L domain-like"/>
    <property type="match status" value="1"/>
</dbReference>
<reference evidence="7" key="1">
    <citation type="submission" date="2015-06" db="UniProtKB">
        <authorList>
            <consortium name="EnsemblPlants"/>
        </authorList>
    </citation>
    <scope>IDENTIFICATION</scope>
</reference>
<feature type="compositionally biased region" description="Polar residues" evidence="5">
    <location>
        <begin position="139"/>
        <end position="150"/>
    </location>
</feature>
<evidence type="ECO:0000256" key="4">
    <source>
        <dbReference type="ARBA" id="ARBA00023180"/>
    </source>
</evidence>
<dbReference type="InterPro" id="IPR011009">
    <property type="entry name" value="Kinase-like_dom_sf"/>
</dbReference>
<evidence type="ECO:0000256" key="3">
    <source>
        <dbReference type="ARBA" id="ARBA00022737"/>
    </source>
</evidence>
<dbReference type="InterPro" id="IPR001611">
    <property type="entry name" value="Leu-rich_rpt"/>
</dbReference>
<dbReference type="Gene3D" id="3.80.10.10">
    <property type="entry name" value="Ribonuclease Inhibitor"/>
    <property type="match status" value="1"/>
</dbReference>
<dbReference type="InterPro" id="IPR051824">
    <property type="entry name" value="LRR_Rcpt-Like_S/T_Kinase"/>
</dbReference>
<protein>
    <submittedName>
        <fullName evidence="7">Putative LRR receptor-like serine/threonine-protein kinase</fullName>
    </submittedName>
</protein>
<name>R7W456_AEGTA</name>
<keyword evidence="1" id="KW-0433">Leucine-rich repeat</keyword>
<dbReference type="InterPro" id="IPR032675">
    <property type="entry name" value="LRR_dom_sf"/>
</dbReference>
<proteinExistence type="predicted"/>
<dbReference type="PANTHER" id="PTHR48006">
    <property type="entry name" value="LEUCINE-RICH REPEAT-CONTAINING PROTEIN DDB_G0281931-RELATED"/>
    <property type="match status" value="1"/>
</dbReference>
<dbReference type="EnsemblPlants" id="EMT15187">
    <property type="protein sequence ID" value="EMT15187"/>
    <property type="gene ID" value="F775_00241"/>
</dbReference>
<keyword evidence="3" id="KW-0677">Repeat</keyword>
<dbReference type="Gene3D" id="1.10.510.10">
    <property type="entry name" value="Transferase(Phosphotransferase) domain 1"/>
    <property type="match status" value="1"/>
</dbReference>
<keyword evidence="6" id="KW-0812">Transmembrane</keyword>
<keyword evidence="6" id="KW-0472">Membrane</keyword>
<dbReference type="AlphaFoldDB" id="R7W456"/>
<dbReference type="Pfam" id="PF00560">
    <property type="entry name" value="LRR_1"/>
    <property type="match status" value="3"/>
</dbReference>
<feature type="transmembrane region" description="Helical" evidence="6">
    <location>
        <begin position="172"/>
        <end position="195"/>
    </location>
</feature>
<dbReference type="ExpressionAtlas" id="R7W456">
    <property type="expression patterns" value="baseline"/>
</dbReference>
<evidence type="ECO:0000256" key="1">
    <source>
        <dbReference type="ARBA" id="ARBA00022614"/>
    </source>
</evidence>
<evidence type="ECO:0000256" key="6">
    <source>
        <dbReference type="SAM" id="Phobius"/>
    </source>
</evidence>
<dbReference type="PANTHER" id="PTHR48006:SF92">
    <property type="entry name" value="LRR RECEPTOR-LIKE SERINE_THREONINE-PROTEIN KINASE GSO1"/>
    <property type="match status" value="1"/>
</dbReference>